<organism evidence="1 2">
    <name type="scientific">Neokomagataea anthophila</name>
    <dbReference type="NCBI Taxonomy" id="2826925"/>
    <lineage>
        <taxon>Bacteria</taxon>
        <taxon>Pseudomonadati</taxon>
        <taxon>Pseudomonadota</taxon>
        <taxon>Alphaproteobacteria</taxon>
        <taxon>Acetobacterales</taxon>
        <taxon>Acetobacteraceae</taxon>
        <taxon>Neokomagataea</taxon>
    </lineage>
</organism>
<gene>
    <name evidence="1" type="ORF">KB213_05435</name>
</gene>
<reference evidence="1 2" key="1">
    <citation type="submission" date="2021-04" db="EMBL/GenBank/DDBJ databases">
        <title>The complete genome sequence of Neokomagataea sp. TBRC 2177.</title>
        <authorList>
            <person name="Charoenyingcharoen P."/>
            <person name="Yukphan P."/>
        </authorList>
    </citation>
    <scope>NUCLEOTIDE SEQUENCE [LARGE SCALE GENOMIC DNA]</scope>
    <source>
        <strain evidence="1 2">TBRC 2177</strain>
    </source>
</reference>
<protein>
    <submittedName>
        <fullName evidence="1">Phage tail tube protein</fullName>
    </submittedName>
</protein>
<dbReference type="EMBL" id="JAGRQH010000003">
    <property type="protein sequence ID" value="MBR0559497.1"/>
    <property type="molecule type" value="Genomic_DNA"/>
</dbReference>
<dbReference type="Pfam" id="PF10618">
    <property type="entry name" value="Tail_tube"/>
    <property type="match status" value="1"/>
</dbReference>
<proteinExistence type="predicted"/>
<sequence length="118" mass="12991">MATTIGIIRLWWRGKKYDVQKGVRFKPPGLQNANVMVAGRALRSQSYNVGTAQATIQITSDMAIADFDPSLGEGELQLQADTGQTWTIPDAYVMTFPEVQDSGAASVNWSFNTYQEIS</sequence>
<dbReference type="InterPro" id="IPR019596">
    <property type="entry name" value="Phage_Mu_GpM_tail_tub"/>
</dbReference>
<dbReference type="Proteomes" id="UP000677812">
    <property type="component" value="Unassembled WGS sequence"/>
</dbReference>
<dbReference type="RefSeq" id="WP_211681067.1">
    <property type="nucleotide sequence ID" value="NZ_JAGRQH010000003.1"/>
</dbReference>
<accession>A0ABS5E6G2</accession>
<name>A0ABS5E6G2_9PROT</name>
<keyword evidence="2" id="KW-1185">Reference proteome</keyword>
<evidence type="ECO:0000313" key="2">
    <source>
        <dbReference type="Proteomes" id="UP000677812"/>
    </source>
</evidence>
<comment type="caution">
    <text evidence="1">The sequence shown here is derived from an EMBL/GenBank/DDBJ whole genome shotgun (WGS) entry which is preliminary data.</text>
</comment>
<evidence type="ECO:0000313" key="1">
    <source>
        <dbReference type="EMBL" id="MBR0559497.1"/>
    </source>
</evidence>